<accession>A0A1E3AKQ1</accession>
<evidence type="ECO:0000256" key="3">
    <source>
        <dbReference type="ARBA" id="ARBA00023118"/>
    </source>
</evidence>
<comment type="caution">
    <text evidence="5">The sequence shown here is derived from an EMBL/GenBank/DDBJ whole genome shotgun (WGS) entry which is preliminary data.</text>
</comment>
<keyword evidence="3" id="KW-0051">Antiviral defense</keyword>
<dbReference type="CDD" id="cd09641">
    <property type="entry name" value="Cas3''_I"/>
    <property type="match status" value="1"/>
</dbReference>
<dbReference type="Proteomes" id="UP000094067">
    <property type="component" value="Unassembled WGS sequence"/>
</dbReference>
<sequence>MERYFSGEYPTFAHRMENGKKENEKIQEHILLCEKYFCRIEKEKELPEIIHRFLIRYLPEGTAMEKKLEDFVYDMFCQMIPFHDFGKVNPQFQILKMGNKRMPVTRLEGLSGSEHSLFSAFLYLDYYLTRIQHSDFEDYIQDIFFVFLWENAYVISRHHSNMDSLSSFIEKFDADDVLGELTEVLDRNAIPGLKELQSFSKENLIKKAKRLRRIKKKFTRQQDIAGYFYVRFAYSVLVSCDSWKPLPEAVKAILL</sequence>
<proteinExistence type="predicted"/>
<dbReference type="InterPro" id="IPR038257">
    <property type="entry name" value="CRISPR-assoc_Cas3_HD_sf"/>
</dbReference>
<organism evidence="5 6">
    <name type="scientific">Eisenbergiella tayi</name>
    <dbReference type="NCBI Taxonomy" id="1432052"/>
    <lineage>
        <taxon>Bacteria</taxon>
        <taxon>Bacillati</taxon>
        <taxon>Bacillota</taxon>
        <taxon>Clostridia</taxon>
        <taxon>Lachnospirales</taxon>
        <taxon>Lachnospiraceae</taxon>
        <taxon>Eisenbergiella</taxon>
    </lineage>
</organism>
<dbReference type="NCBIfam" id="TIGR01596">
    <property type="entry name" value="cas3_HD"/>
    <property type="match status" value="1"/>
</dbReference>
<evidence type="ECO:0000313" key="6">
    <source>
        <dbReference type="Proteomes" id="UP000094067"/>
    </source>
</evidence>
<evidence type="ECO:0000256" key="2">
    <source>
        <dbReference type="ARBA" id="ARBA00022801"/>
    </source>
</evidence>
<keyword evidence="1" id="KW-0479">Metal-binding</keyword>
<gene>
    <name evidence="5" type="ORF">BEI61_00345</name>
</gene>
<dbReference type="GO" id="GO:0046872">
    <property type="term" value="F:metal ion binding"/>
    <property type="evidence" value="ECO:0007669"/>
    <property type="project" value="UniProtKB-KW"/>
</dbReference>
<dbReference type="AlphaFoldDB" id="A0A1E3AKQ1"/>
<reference evidence="5 6" key="1">
    <citation type="submission" date="2016-07" db="EMBL/GenBank/DDBJ databases">
        <title>Characterization of isolates of Eisenbergiella tayi derived from blood cultures, using whole genome sequencing.</title>
        <authorList>
            <person name="Burdz T."/>
            <person name="Wiebe D."/>
            <person name="Huynh C."/>
            <person name="Bernard K."/>
        </authorList>
    </citation>
    <scope>NUCLEOTIDE SEQUENCE [LARGE SCALE GENOMIC DNA]</scope>
    <source>
        <strain evidence="5 6">NML 110608</strain>
    </source>
</reference>
<name>A0A1E3AKQ1_9FIRM</name>
<dbReference type="GO" id="GO:0051607">
    <property type="term" value="P:defense response to virus"/>
    <property type="evidence" value="ECO:0007669"/>
    <property type="project" value="UniProtKB-KW"/>
</dbReference>
<keyword evidence="2" id="KW-0378">Hydrolase</keyword>
<feature type="domain" description="HD Cas3-type" evidence="4">
    <location>
        <begin position="19"/>
        <end position="244"/>
    </location>
</feature>
<evidence type="ECO:0000313" key="5">
    <source>
        <dbReference type="EMBL" id="ODM08716.1"/>
    </source>
</evidence>
<evidence type="ECO:0000256" key="1">
    <source>
        <dbReference type="ARBA" id="ARBA00022723"/>
    </source>
</evidence>
<dbReference type="EMBL" id="MCGH01000001">
    <property type="protein sequence ID" value="ODM08716.1"/>
    <property type="molecule type" value="Genomic_DNA"/>
</dbReference>
<dbReference type="PROSITE" id="PS51643">
    <property type="entry name" value="HD_CAS3"/>
    <property type="match status" value="1"/>
</dbReference>
<dbReference type="GO" id="GO:0016787">
    <property type="term" value="F:hydrolase activity"/>
    <property type="evidence" value="ECO:0007669"/>
    <property type="project" value="UniProtKB-KW"/>
</dbReference>
<dbReference type="Gene3D" id="1.10.3210.30">
    <property type="match status" value="1"/>
</dbReference>
<protein>
    <recommendedName>
        <fullName evidence="4">HD Cas3-type domain-containing protein</fullName>
    </recommendedName>
</protein>
<evidence type="ECO:0000259" key="4">
    <source>
        <dbReference type="PROSITE" id="PS51643"/>
    </source>
</evidence>
<dbReference type="InterPro" id="IPR006483">
    <property type="entry name" value="CRISPR-assoc_Cas3_HD"/>
</dbReference>